<feature type="compositionally biased region" description="Basic and acidic residues" evidence="1">
    <location>
        <begin position="49"/>
        <end position="88"/>
    </location>
</feature>
<organism evidence="2 3">
    <name type="scientific">Hucho hucho</name>
    <name type="common">huchen</name>
    <dbReference type="NCBI Taxonomy" id="62062"/>
    <lineage>
        <taxon>Eukaryota</taxon>
        <taxon>Metazoa</taxon>
        <taxon>Chordata</taxon>
        <taxon>Craniata</taxon>
        <taxon>Vertebrata</taxon>
        <taxon>Euteleostomi</taxon>
        <taxon>Actinopterygii</taxon>
        <taxon>Neopterygii</taxon>
        <taxon>Teleostei</taxon>
        <taxon>Protacanthopterygii</taxon>
        <taxon>Salmoniformes</taxon>
        <taxon>Salmonidae</taxon>
        <taxon>Salmoninae</taxon>
        <taxon>Hucho</taxon>
    </lineage>
</organism>
<accession>A0A4W5P004</accession>
<feature type="region of interest" description="Disordered" evidence="1">
    <location>
        <begin position="1"/>
        <end position="109"/>
    </location>
</feature>
<evidence type="ECO:0000313" key="2">
    <source>
        <dbReference type="Ensembl" id="ENSHHUP00000057896.1"/>
    </source>
</evidence>
<reference evidence="2" key="3">
    <citation type="submission" date="2025-09" db="UniProtKB">
        <authorList>
            <consortium name="Ensembl"/>
        </authorList>
    </citation>
    <scope>IDENTIFICATION</scope>
</reference>
<dbReference type="Ensembl" id="ENSHHUT00000059882.1">
    <property type="protein sequence ID" value="ENSHHUP00000057896.1"/>
    <property type="gene ID" value="ENSHHUG00000034477.1"/>
</dbReference>
<dbReference type="Proteomes" id="UP000314982">
    <property type="component" value="Unassembled WGS sequence"/>
</dbReference>
<feature type="compositionally biased region" description="Basic residues" evidence="1">
    <location>
        <begin position="89"/>
        <end position="99"/>
    </location>
</feature>
<reference evidence="2" key="2">
    <citation type="submission" date="2025-08" db="UniProtKB">
        <authorList>
            <consortium name="Ensembl"/>
        </authorList>
    </citation>
    <scope>IDENTIFICATION</scope>
</reference>
<protein>
    <submittedName>
        <fullName evidence="2">Uncharacterized protein</fullName>
    </submittedName>
</protein>
<dbReference type="STRING" id="62062.ENSHHUP00000057896"/>
<reference evidence="3" key="1">
    <citation type="submission" date="2018-06" db="EMBL/GenBank/DDBJ databases">
        <title>Genome assembly of Danube salmon.</title>
        <authorList>
            <person name="Macqueen D.J."/>
            <person name="Gundappa M.K."/>
        </authorList>
    </citation>
    <scope>NUCLEOTIDE SEQUENCE [LARGE SCALE GENOMIC DNA]</scope>
</reference>
<dbReference type="AlphaFoldDB" id="A0A4W5P004"/>
<sequence>MGPMKCPLRSTNKRFLLNTIPQRRPSRGQDTTQRQWGIQRPQRQSQGQDNHRDSRRDSYKDRRDRDNDRDRDSYKDRRDRDNDRDSHRDKKHQHKRASGHKRDFVPKNTVSMKDTTYLLSPDPPPTPPGGTFWGSQERPQDLVWETLF</sequence>
<name>A0A4W5P004_9TELE</name>
<keyword evidence="3" id="KW-1185">Reference proteome</keyword>
<proteinExistence type="predicted"/>
<feature type="compositionally biased region" description="Polar residues" evidence="1">
    <location>
        <begin position="28"/>
        <end position="48"/>
    </location>
</feature>
<evidence type="ECO:0000313" key="3">
    <source>
        <dbReference type="Proteomes" id="UP000314982"/>
    </source>
</evidence>
<evidence type="ECO:0000256" key="1">
    <source>
        <dbReference type="SAM" id="MobiDB-lite"/>
    </source>
</evidence>